<evidence type="ECO:0000256" key="1">
    <source>
        <dbReference type="SAM" id="Phobius"/>
    </source>
</evidence>
<evidence type="ECO:0000313" key="2">
    <source>
        <dbReference type="EMBL" id="AIN98689.1"/>
    </source>
</evidence>
<keyword evidence="1" id="KW-0472">Membrane</keyword>
<keyword evidence="3" id="KW-1185">Reference proteome</keyword>
<organism evidence="2 3">
    <name type="scientific">Leishmania panamensis</name>
    <dbReference type="NCBI Taxonomy" id="5679"/>
    <lineage>
        <taxon>Eukaryota</taxon>
        <taxon>Discoba</taxon>
        <taxon>Euglenozoa</taxon>
        <taxon>Kinetoplastea</taxon>
        <taxon>Metakinetoplastina</taxon>
        <taxon>Trypanosomatida</taxon>
        <taxon>Trypanosomatidae</taxon>
        <taxon>Leishmaniinae</taxon>
        <taxon>Leishmania</taxon>
        <taxon>Leishmania guyanensis species complex</taxon>
    </lineage>
</organism>
<dbReference type="EMBL" id="CP009393">
    <property type="protein sequence ID" value="AIN98689.1"/>
    <property type="molecule type" value="Genomic_DNA"/>
</dbReference>
<dbReference type="RefSeq" id="XP_010699396.1">
    <property type="nucleotide sequence ID" value="XM_010701094.1"/>
</dbReference>
<dbReference type="AlphaFoldDB" id="A0A088RTY9"/>
<feature type="transmembrane region" description="Helical" evidence="1">
    <location>
        <begin position="6"/>
        <end position="33"/>
    </location>
</feature>
<sequence>MNIDLFLLFEAVTISIFGVVLFAIIITSISACLQREHRMKERGQQCEELVVMTTEKQQQLQWLSGINNLTDSPNLCGDAVSLSYLSSR</sequence>
<protein>
    <submittedName>
        <fullName evidence="2">Uncharacterized protein</fullName>
    </submittedName>
</protein>
<keyword evidence="1" id="KW-0812">Transmembrane</keyword>
<proteinExistence type="predicted"/>
<gene>
    <name evidence="2" type="ORF">LPMP_240540</name>
</gene>
<dbReference type="eggNOG" id="ENOG502SSWK">
    <property type="taxonomic scope" value="Eukaryota"/>
</dbReference>
<accession>A0A088RTY9</accession>
<name>A0A088RTY9_LEIPA</name>
<keyword evidence="1" id="KW-1133">Transmembrane helix</keyword>
<dbReference type="GeneID" id="22575463"/>
<dbReference type="Proteomes" id="UP000063063">
    <property type="component" value="Chromosome 24"/>
</dbReference>
<dbReference type="VEuPathDB" id="TriTrypDB:LPAL13_240011300"/>
<dbReference type="KEGG" id="lpan:LPMP_240540"/>
<dbReference type="OrthoDB" id="263282at2759"/>
<reference evidence="2 3" key="1">
    <citation type="journal article" date="2015" name="Sci. Rep.">
        <title>The genome of Leishmania panamensis: insights into genomics of the L. (Viannia) subgenus.</title>
        <authorList>
            <person name="Llanes A."/>
            <person name="Restrepo C.M."/>
            <person name="Vecchio G.D."/>
            <person name="Anguizola F.J."/>
            <person name="Lleonart R."/>
        </authorList>
    </citation>
    <scope>NUCLEOTIDE SEQUENCE [LARGE SCALE GENOMIC DNA]</scope>
    <source>
        <strain evidence="2 3">MHOM/PA/94/PSC-1</strain>
    </source>
</reference>
<dbReference type="VEuPathDB" id="TriTrypDB:LPMP_240540"/>
<evidence type="ECO:0000313" key="3">
    <source>
        <dbReference type="Proteomes" id="UP000063063"/>
    </source>
</evidence>